<evidence type="ECO:0000313" key="3">
    <source>
        <dbReference type="Proteomes" id="UP001642409"/>
    </source>
</evidence>
<dbReference type="Proteomes" id="UP001642409">
    <property type="component" value="Unassembled WGS sequence"/>
</dbReference>
<name>A0AA86QS95_9EUKA</name>
<accession>A0AA86QS95</accession>
<sequence length="107" mass="12330">MSSYRFRYWFSLFYGGHCCVSEFTTCAYWNSLNSMLCWSFTGSLYCNNQATSTSNFRVILFCLSSSKCQCVMYPVQVSTFSFQATISIQFSFTLSIPLIPKFKHCSI</sequence>
<dbReference type="EMBL" id="CATOUU010000905">
    <property type="protein sequence ID" value="CAI9958309.1"/>
    <property type="molecule type" value="Genomic_DNA"/>
</dbReference>
<organism evidence="1">
    <name type="scientific">Hexamita inflata</name>
    <dbReference type="NCBI Taxonomy" id="28002"/>
    <lineage>
        <taxon>Eukaryota</taxon>
        <taxon>Metamonada</taxon>
        <taxon>Diplomonadida</taxon>
        <taxon>Hexamitidae</taxon>
        <taxon>Hexamitinae</taxon>
        <taxon>Hexamita</taxon>
    </lineage>
</organism>
<dbReference type="AlphaFoldDB" id="A0AA86QS95"/>
<gene>
    <name evidence="2" type="ORF">HINF_LOCUS41412</name>
    <name evidence="1" type="ORF">HINF_LOCUS45954</name>
</gene>
<keyword evidence="3" id="KW-1185">Reference proteome</keyword>
<protein>
    <submittedName>
        <fullName evidence="2">Hypothetical_protein</fullName>
    </submittedName>
</protein>
<dbReference type="EMBL" id="CAXDID020000166">
    <property type="protein sequence ID" value="CAL6045824.1"/>
    <property type="molecule type" value="Genomic_DNA"/>
</dbReference>
<reference evidence="2 3" key="2">
    <citation type="submission" date="2024-07" db="EMBL/GenBank/DDBJ databases">
        <authorList>
            <person name="Akdeniz Z."/>
        </authorList>
    </citation>
    <scope>NUCLEOTIDE SEQUENCE [LARGE SCALE GENOMIC DNA]</scope>
</reference>
<proteinExistence type="predicted"/>
<comment type="caution">
    <text evidence="1">The sequence shown here is derived from an EMBL/GenBank/DDBJ whole genome shotgun (WGS) entry which is preliminary data.</text>
</comment>
<evidence type="ECO:0000313" key="2">
    <source>
        <dbReference type="EMBL" id="CAL6045824.1"/>
    </source>
</evidence>
<evidence type="ECO:0000313" key="1">
    <source>
        <dbReference type="EMBL" id="CAI9958309.1"/>
    </source>
</evidence>
<reference evidence="1" key="1">
    <citation type="submission" date="2023-06" db="EMBL/GenBank/DDBJ databases">
        <authorList>
            <person name="Kurt Z."/>
        </authorList>
    </citation>
    <scope>NUCLEOTIDE SEQUENCE</scope>
</reference>